<dbReference type="GO" id="GO:0003993">
    <property type="term" value="F:acid phosphatase activity"/>
    <property type="evidence" value="ECO:0007669"/>
    <property type="project" value="InterPro"/>
</dbReference>
<dbReference type="SMART" id="SM00869">
    <property type="entry name" value="Autotransporter"/>
    <property type="match status" value="1"/>
</dbReference>
<dbReference type="SUPFAM" id="SSF48317">
    <property type="entry name" value="Acid phosphatase/Vanadium-dependent haloperoxidase"/>
    <property type="match status" value="1"/>
</dbReference>
<dbReference type="PROSITE" id="PS51208">
    <property type="entry name" value="AUTOTRANSPORTER"/>
    <property type="match status" value="1"/>
</dbReference>
<organism evidence="4 5">
    <name type="scientific">Proteus terrae subsp. cibarius</name>
    <dbReference type="NCBI Taxonomy" id="626774"/>
    <lineage>
        <taxon>Bacteria</taxon>
        <taxon>Pseudomonadati</taxon>
        <taxon>Pseudomonadota</taxon>
        <taxon>Gammaproteobacteria</taxon>
        <taxon>Enterobacterales</taxon>
        <taxon>Morganellaceae</taxon>
        <taxon>Proteus</taxon>
    </lineage>
</organism>
<comment type="caution">
    <text evidence="4">The sequence shown here is derived from an EMBL/GenBank/DDBJ whole genome shotgun (WGS) entry which is preliminary data.</text>
</comment>
<dbReference type="InterPro" id="IPR006315">
    <property type="entry name" value="OM_autotransptr_brl_dom"/>
</dbReference>
<dbReference type="PRINTS" id="PR00483">
    <property type="entry name" value="BACPHPHTASE"/>
</dbReference>
<dbReference type="NCBIfam" id="TIGR01414">
    <property type="entry name" value="autotrans_barl"/>
    <property type="match status" value="1"/>
</dbReference>
<dbReference type="Gene3D" id="2.40.128.130">
    <property type="entry name" value="Autotransporter beta-domain"/>
    <property type="match status" value="1"/>
</dbReference>
<dbReference type="GO" id="GO:0030288">
    <property type="term" value="C:outer membrane-bounded periplasmic space"/>
    <property type="evidence" value="ECO:0007669"/>
    <property type="project" value="InterPro"/>
</dbReference>
<dbReference type="AlphaFoldDB" id="A0A8I1BKL0"/>
<evidence type="ECO:0000313" key="4">
    <source>
        <dbReference type="EMBL" id="MBG2912767.1"/>
    </source>
</evidence>
<dbReference type="InterPro" id="IPR036709">
    <property type="entry name" value="Autotransporte_beta_dom_sf"/>
</dbReference>
<dbReference type="GO" id="GO:0019867">
    <property type="term" value="C:outer membrane"/>
    <property type="evidence" value="ECO:0007669"/>
    <property type="project" value="InterPro"/>
</dbReference>
<keyword evidence="1 2" id="KW-0732">Signal</keyword>
<dbReference type="Pfam" id="PF12951">
    <property type="entry name" value="PATR"/>
    <property type="match status" value="1"/>
</dbReference>
<dbReference type="NCBIfam" id="TIGR02601">
    <property type="entry name" value="autotrns_rpt"/>
    <property type="match status" value="1"/>
</dbReference>
<sequence>MAYFMKNIVIPTSLSFFFLLFSSSSWSETDILQTKQRIIDQRNNWLEEIKTGVITAPPEKESKTAELDRIISNNYQAITGERRELAEADKSQDHSYVFNTYANILFGNNAKSINFNDIQAYQDLNILHNTGTYAYDPNKKRARSIDFILKELFSRGRPYQVIDKEGNYLDNYTSITGSSYPSGHTWNGYKQAAVLSILFPEKGSEIFARAIEYGESRVIVGAHFATDTIASRIGNYYLLSQMLANDDTTRTFVKLAKEVRQNVANQCKNQNCLSPSKEITNDEAGYYGTKDPETSSLISPNKIPGSASNLLRLRFAYLTKEQRQSILASTAYPSNSLAGWASNENDPDSSWGLINLPKAYNGPSYFYNHFIVNQTTNEFDFAEFGKLDEWKNDISGPGKLIKQGDGTLILSGNNHFAGVEVNQGNLLLTGENNYSKNSAINGGTLLLEGKLNSLLDVNKGTLLLNDGSVNSQVNINDKGILSGKGKINQLKVNSGGMVSPGHSIGTININDTVIFNSGSHYHVEINTQGDSDKITSLGTVVLNGGTVNVSLENNQNLLTKNDVQSLYNKKYTILTANKGINGKFTDVNPNYLFIGTTLFYDQNAVILNIGRNNTAFSSLAKTNNQTSIANAIEVLPSGHPVYESIVRMDIKHDVRSAYDELTGQIHADVLSNQLNSSRQIKETLLTQVKNAEDLKGEKESTDNKGNVWAKVLYNWEDSSSDGNANSYDTSTYGILLGADQRFNNDKMLLGIATGFTKTSLSGYNSHANSENYHLSLYGGYDLTPFTLRTGASNTFHRVHTSKTVNYASQSDKNNAHYDGNTSQIFIEAAYPITLSDAQLEPFVNLEYAKTKNATINEQGGRAALQAHSQSLDSTTSTTGLRLNNQWKLNSKSNISLYGELGWLHQYNDVERGINLRFTNTQPTFTANSVDTAQNALVVKAGTTIKINEISRVSIGYSGLTAKNQQNNSVDMKVSISF</sequence>
<dbReference type="Proteomes" id="UP000612266">
    <property type="component" value="Unassembled WGS sequence"/>
</dbReference>
<protein>
    <submittedName>
        <fullName evidence="4">Autotransporter domain-containing protein</fullName>
    </submittedName>
</protein>
<dbReference type="SUPFAM" id="SSF51126">
    <property type="entry name" value="Pectin lyase-like"/>
    <property type="match status" value="1"/>
</dbReference>
<evidence type="ECO:0000313" key="5">
    <source>
        <dbReference type="Proteomes" id="UP000612266"/>
    </source>
</evidence>
<feature type="signal peptide" evidence="2">
    <location>
        <begin position="1"/>
        <end position="27"/>
    </location>
</feature>
<reference evidence="4" key="1">
    <citation type="submission" date="2020-11" db="EMBL/GenBank/DDBJ databases">
        <title>Enhanced detection system for hospital associated transmission using whole genome sequencing surveillance.</title>
        <authorList>
            <person name="Harrison L.H."/>
            <person name="Van Tyne D."/>
            <person name="Marsh J.W."/>
            <person name="Griffith M.P."/>
            <person name="Snyder D.J."/>
            <person name="Cooper V.S."/>
            <person name="Mustapha M."/>
        </authorList>
    </citation>
    <scope>NUCLEOTIDE SEQUENCE</scope>
    <source>
        <strain evidence="4">PR00070</strain>
    </source>
</reference>
<feature type="chain" id="PRO_5034673718" evidence="2">
    <location>
        <begin position="28"/>
        <end position="977"/>
    </location>
</feature>
<dbReference type="Pfam" id="PF01569">
    <property type="entry name" value="PAP2"/>
    <property type="match status" value="1"/>
</dbReference>
<evidence type="ECO:0000259" key="3">
    <source>
        <dbReference type="PROSITE" id="PS51208"/>
    </source>
</evidence>
<dbReference type="InterPro" id="IPR013425">
    <property type="entry name" value="Autotrns_rpt"/>
</dbReference>
<dbReference type="Pfam" id="PF03797">
    <property type="entry name" value="Autotransporter"/>
    <property type="match status" value="1"/>
</dbReference>
<accession>A0A8I1BKL0</accession>
<dbReference type="InterPro" id="IPR011050">
    <property type="entry name" value="Pectin_lyase_fold/virulence"/>
</dbReference>
<dbReference type="EMBL" id="JADSJR010000001">
    <property type="protein sequence ID" value="MBG2912767.1"/>
    <property type="molecule type" value="Genomic_DNA"/>
</dbReference>
<evidence type="ECO:0000256" key="2">
    <source>
        <dbReference type="SAM" id="SignalP"/>
    </source>
</evidence>
<evidence type="ECO:0000256" key="1">
    <source>
        <dbReference type="ARBA" id="ARBA00022729"/>
    </source>
</evidence>
<gene>
    <name evidence="4" type="ORF">I4901_00030</name>
</gene>
<dbReference type="Gene3D" id="1.20.144.10">
    <property type="entry name" value="Phosphatidic acid phosphatase type 2/haloperoxidase"/>
    <property type="match status" value="1"/>
</dbReference>
<dbReference type="InterPro" id="IPR036938">
    <property type="entry name" value="PAP2/HPO_sf"/>
</dbReference>
<name>A0A8I1BKL0_9GAMM</name>
<dbReference type="InterPro" id="IPR001011">
    <property type="entry name" value="Acid_Pase_classA_bac"/>
</dbReference>
<dbReference type="SUPFAM" id="SSF103515">
    <property type="entry name" value="Autotransporter"/>
    <property type="match status" value="1"/>
</dbReference>
<feature type="domain" description="Autotransporter" evidence="3">
    <location>
        <begin position="700"/>
        <end position="977"/>
    </location>
</feature>
<proteinExistence type="predicted"/>
<dbReference type="InterPro" id="IPR000326">
    <property type="entry name" value="PAP2/HPO"/>
</dbReference>
<dbReference type="InterPro" id="IPR005546">
    <property type="entry name" value="Autotransporte_beta"/>
</dbReference>